<dbReference type="STRING" id="1193713.GCA_001636315_00270"/>
<dbReference type="PROSITE" id="PS50968">
    <property type="entry name" value="BIOTINYL_LIPOYL"/>
    <property type="match status" value="1"/>
</dbReference>
<keyword evidence="6 7" id="KW-0092">Biotin</keyword>
<evidence type="ECO:0000256" key="5">
    <source>
        <dbReference type="ARBA" id="ARBA00023160"/>
    </source>
</evidence>
<dbReference type="SUPFAM" id="SSF51230">
    <property type="entry name" value="Single hybrid motif"/>
    <property type="match status" value="1"/>
</dbReference>
<evidence type="ECO:0000256" key="7">
    <source>
        <dbReference type="RuleBase" id="RU364072"/>
    </source>
</evidence>
<dbReference type="UniPathway" id="UPA00094"/>
<evidence type="ECO:0000256" key="4">
    <source>
        <dbReference type="ARBA" id="ARBA00023098"/>
    </source>
</evidence>
<dbReference type="GO" id="GO:0006633">
    <property type="term" value="P:fatty acid biosynthetic process"/>
    <property type="evidence" value="ECO:0007669"/>
    <property type="project" value="UniProtKB-UniPathway"/>
</dbReference>
<dbReference type="PROSITE" id="PS00188">
    <property type="entry name" value="BIOTIN"/>
    <property type="match status" value="1"/>
</dbReference>
<dbReference type="AlphaFoldDB" id="A0A3T0I0K5"/>
<dbReference type="NCBIfam" id="NF005457">
    <property type="entry name" value="PRK07051.1"/>
    <property type="match status" value="1"/>
</dbReference>
<dbReference type="Pfam" id="PF00364">
    <property type="entry name" value="Biotin_lipoyl"/>
    <property type="match status" value="1"/>
</dbReference>
<sequence length="78" mass="8633">MSKAIIAPLPGVFYRRPAPNQPEFVQEGEQVNPGDVVGLIEIMKTFYELKAEEAGIVEKFTANNEEIVDAGQEIVSLR</sequence>
<dbReference type="KEGG" id="nmk:CHR53_17195"/>
<dbReference type="InterPro" id="IPR001882">
    <property type="entry name" value="Biotin_BS"/>
</dbReference>
<dbReference type="OrthoDB" id="9811735at2"/>
<evidence type="ECO:0000313" key="10">
    <source>
        <dbReference type="Proteomes" id="UP000282892"/>
    </source>
</evidence>
<dbReference type="Gene3D" id="2.40.50.100">
    <property type="match status" value="1"/>
</dbReference>
<dbReference type="EMBL" id="CP022572">
    <property type="protein sequence ID" value="AZU62857.1"/>
    <property type="molecule type" value="Genomic_DNA"/>
</dbReference>
<feature type="domain" description="Lipoyl-binding" evidence="8">
    <location>
        <begin position="1"/>
        <end position="78"/>
    </location>
</feature>
<gene>
    <name evidence="9" type="ORF">CHR53_17195</name>
</gene>
<proteinExistence type="predicted"/>
<dbReference type="Proteomes" id="UP000282892">
    <property type="component" value="Chromosome"/>
</dbReference>
<reference evidence="9 10" key="1">
    <citation type="submission" date="2017-07" db="EMBL/GenBank/DDBJ databases">
        <title>The complete genome sequence of Bacillus mesonae strain H20-5, an efficient strain improving plant abiotic stress resistance.</title>
        <authorList>
            <person name="Kim S.Y."/>
            <person name="Song H."/>
            <person name="Sang M.K."/>
            <person name="Weon H.-Y."/>
            <person name="Song J."/>
        </authorList>
    </citation>
    <scope>NUCLEOTIDE SEQUENCE [LARGE SCALE GENOMIC DNA]</scope>
    <source>
        <strain evidence="9 10">H20-5</strain>
    </source>
</reference>
<keyword evidence="2 7" id="KW-0444">Lipid biosynthesis</keyword>
<dbReference type="GO" id="GO:0003989">
    <property type="term" value="F:acetyl-CoA carboxylase activity"/>
    <property type="evidence" value="ECO:0007669"/>
    <property type="project" value="InterPro"/>
</dbReference>
<dbReference type="GO" id="GO:0009317">
    <property type="term" value="C:acetyl-CoA carboxylase complex"/>
    <property type="evidence" value="ECO:0007669"/>
    <property type="project" value="InterPro"/>
</dbReference>
<name>A0A3T0I0K5_9BACI</name>
<evidence type="ECO:0000259" key="8">
    <source>
        <dbReference type="PROSITE" id="PS50968"/>
    </source>
</evidence>
<organism evidence="9 10">
    <name type="scientific">Neobacillus mesonae</name>
    <dbReference type="NCBI Taxonomy" id="1193713"/>
    <lineage>
        <taxon>Bacteria</taxon>
        <taxon>Bacillati</taxon>
        <taxon>Bacillota</taxon>
        <taxon>Bacilli</taxon>
        <taxon>Bacillales</taxon>
        <taxon>Bacillaceae</taxon>
        <taxon>Neobacillus</taxon>
    </lineage>
</organism>
<evidence type="ECO:0000313" key="9">
    <source>
        <dbReference type="EMBL" id="AZU62857.1"/>
    </source>
</evidence>
<dbReference type="InterPro" id="IPR000089">
    <property type="entry name" value="Biotin_lipoyl"/>
</dbReference>
<keyword evidence="4 7" id="KW-0443">Lipid metabolism</keyword>
<protein>
    <recommendedName>
        <fullName evidence="7">Biotin carboxyl carrier protein of acetyl-CoA carboxylase</fullName>
    </recommendedName>
</protein>
<dbReference type="InterPro" id="IPR001249">
    <property type="entry name" value="AcCoA_biotinCC"/>
</dbReference>
<keyword evidence="5 7" id="KW-0275">Fatty acid biosynthesis</keyword>
<evidence type="ECO:0000256" key="6">
    <source>
        <dbReference type="ARBA" id="ARBA00023267"/>
    </source>
</evidence>
<evidence type="ECO:0000256" key="1">
    <source>
        <dbReference type="ARBA" id="ARBA00005194"/>
    </source>
</evidence>
<comment type="function">
    <text evidence="7">This protein is a component of the acetyl coenzyme A carboxylase complex; first, biotin carboxylase catalyzes the carboxylation of the carrier protein and then the transcarboxylase transfers the carboxyl group to form malonyl-CoA.</text>
</comment>
<comment type="pathway">
    <text evidence="1 7">Lipid metabolism; fatty acid biosynthesis.</text>
</comment>
<accession>A0A3T0I0K5</accession>
<dbReference type="InterPro" id="IPR011053">
    <property type="entry name" value="Single_hybrid_motif"/>
</dbReference>
<dbReference type="RefSeq" id="WP_127487668.1">
    <property type="nucleotide sequence ID" value="NZ_CP022572.1"/>
</dbReference>
<dbReference type="PRINTS" id="PR01071">
    <property type="entry name" value="ACOABIOTINCC"/>
</dbReference>
<keyword evidence="10" id="KW-1185">Reference proteome</keyword>
<keyword evidence="3 7" id="KW-0276">Fatty acid metabolism</keyword>
<evidence type="ECO:0000256" key="3">
    <source>
        <dbReference type="ARBA" id="ARBA00022832"/>
    </source>
</evidence>
<evidence type="ECO:0000256" key="2">
    <source>
        <dbReference type="ARBA" id="ARBA00022516"/>
    </source>
</evidence>
<dbReference type="CDD" id="cd06850">
    <property type="entry name" value="biotinyl_domain"/>
    <property type="match status" value="1"/>
</dbReference>